<dbReference type="Proteomes" id="UP000176998">
    <property type="component" value="Unassembled WGS sequence"/>
</dbReference>
<protein>
    <submittedName>
        <fullName evidence="1">Uncharacterized protein</fullName>
    </submittedName>
</protein>
<dbReference type="EMBL" id="MJBS01000078">
    <property type="protein sequence ID" value="OHE95812.1"/>
    <property type="molecule type" value="Genomic_DNA"/>
</dbReference>
<dbReference type="RefSeq" id="XP_022472973.1">
    <property type="nucleotide sequence ID" value="XM_022620583.1"/>
</dbReference>
<proteinExistence type="predicted"/>
<evidence type="ECO:0000313" key="1">
    <source>
        <dbReference type="EMBL" id="OHE95812.1"/>
    </source>
</evidence>
<keyword evidence="2" id="KW-1185">Reference proteome</keyword>
<accession>A0A1G4B3E6</accession>
<dbReference type="GeneID" id="34562093"/>
<evidence type="ECO:0000313" key="2">
    <source>
        <dbReference type="Proteomes" id="UP000176998"/>
    </source>
</evidence>
<gene>
    <name evidence="1" type="ORF">CORC01_08953</name>
</gene>
<dbReference type="AlphaFoldDB" id="A0A1G4B3E6"/>
<comment type="caution">
    <text evidence="1">The sequence shown here is derived from an EMBL/GenBank/DDBJ whole genome shotgun (WGS) entry which is preliminary data.</text>
</comment>
<organism evidence="1 2">
    <name type="scientific">Colletotrichum orchidophilum</name>
    <dbReference type="NCBI Taxonomy" id="1209926"/>
    <lineage>
        <taxon>Eukaryota</taxon>
        <taxon>Fungi</taxon>
        <taxon>Dikarya</taxon>
        <taxon>Ascomycota</taxon>
        <taxon>Pezizomycotina</taxon>
        <taxon>Sordariomycetes</taxon>
        <taxon>Hypocreomycetidae</taxon>
        <taxon>Glomerellales</taxon>
        <taxon>Glomerellaceae</taxon>
        <taxon>Colletotrichum</taxon>
    </lineage>
</organism>
<name>A0A1G4B3E6_9PEZI</name>
<dbReference type="OrthoDB" id="10391907at2759"/>
<reference evidence="1 2" key="1">
    <citation type="submission" date="2016-09" db="EMBL/GenBank/DDBJ databases">
        <authorList>
            <person name="Capua I."/>
            <person name="De Benedictis P."/>
            <person name="Joannis T."/>
            <person name="Lombin L.H."/>
            <person name="Cattoli G."/>
        </authorList>
    </citation>
    <scope>NUCLEOTIDE SEQUENCE [LARGE SCALE GENOMIC DNA]</scope>
    <source>
        <strain evidence="1 2">IMI 309357</strain>
    </source>
</reference>
<sequence>MFGIQIGDTGPPIISRRLTLLKFGFVSCIPQLTTTHCCS</sequence>